<proteinExistence type="predicted"/>
<accession>A0A8T0VNL3</accession>
<dbReference type="EMBL" id="CM029040">
    <property type="protein sequence ID" value="KAG2636458.1"/>
    <property type="molecule type" value="Genomic_DNA"/>
</dbReference>
<protein>
    <submittedName>
        <fullName evidence="1">Uncharacterized protein</fullName>
    </submittedName>
</protein>
<comment type="caution">
    <text evidence="1">The sequence shown here is derived from an EMBL/GenBank/DDBJ whole genome shotgun (WGS) entry which is preliminary data.</text>
</comment>
<dbReference type="AlphaFoldDB" id="A0A8T0VNL3"/>
<gene>
    <name evidence="1" type="ORF">PVAP13_2NG451506</name>
</gene>
<dbReference type="Proteomes" id="UP000823388">
    <property type="component" value="Chromosome 2N"/>
</dbReference>
<name>A0A8T0VNL3_PANVG</name>
<sequence>MNPFWISISFHNPAFPSFLLPCNPGPPLFSTVADGPAAGTGRVHQCSLQFDGFISLSKQQRLSIVKVWAFESFMPWESSYAKGKWLLR</sequence>
<reference evidence="1" key="1">
    <citation type="submission" date="2020-05" db="EMBL/GenBank/DDBJ databases">
        <title>WGS assembly of Panicum virgatum.</title>
        <authorList>
            <person name="Lovell J.T."/>
            <person name="Jenkins J."/>
            <person name="Shu S."/>
            <person name="Juenger T.E."/>
            <person name="Schmutz J."/>
        </authorList>
    </citation>
    <scope>NUCLEOTIDE SEQUENCE</scope>
    <source>
        <strain evidence="1">AP13</strain>
    </source>
</reference>
<evidence type="ECO:0000313" key="1">
    <source>
        <dbReference type="EMBL" id="KAG2636458.1"/>
    </source>
</evidence>
<evidence type="ECO:0000313" key="2">
    <source>
        <dbReference type="Proteomes" id="UP000823388"/>
    </source>
</evidence>
<organism evidence="1 2">
    <name type="scientific">Panicum virgatum</name>
    <name type="common">Blackwell switchgrass</name>
    <dbReference type="NCBI Taxonomy" id="38727"/>
    <lineage>
        <taxon>Eukaryota</taxon>
        <taxon>Viridiplantae</taxon>
        <taxon>Streptophyta</taxon>
        <taxon>Embryophyta</taxon>
        <taxon>Tracheophyta</taxon>
        <taxon>Spermatophyta</taxon>
        <taxon>Magnoliopsida</taxon>
        <taxon>Liliopsida</taxon>
        <taxon>Poales</taxon>
        <taxon>Poaceae</taxon>
        <taxon>PACMAD clade</taxon>
        <taxon>Panicoideae</taxon>
        <taxon>Panicodae</taxon>
        <taxon>Paniceae</taxon>
        <taxon>Panicinae</taxon>
        <taxon>Panicum</taxon>
        <taxon>Panicum sect. Hiantes</taxon>
    </lineage>
</organism>
<keyword evidence="2" id="KW-1185">Reference proteome</keyword>